<dbReference type="GO" id="GO:0046983">
    <property type="term" value="F:protein dimerization activity"/>
    <property type="evidence" value="ECO:0007669"/>
    <property type="project" value="InterPro"/>
</dbReference>
<protein>
    <recommendedName>
        <fullName evidence="1">HAT C-terminal dimerisation domain-containing protein</fullName>
    </recommendedName>
</protein>
<dbReference type="Proteomes" id="UP001430953">
    <property type="component" value="Unassembled WGS sequence"/>
</dbReference>
<dbReference type="InterPro" id="IPR008906">
    <property type="entry name" value="HATC_C_dom"/>
</dbReference>
<sequence length="120" mass="13681">MTAQSLIDISNLDINNKNKILIRSDFNEEKIFPNLKQIVVVFSFPHSNAEAERIFSMINDIKSKKRNRLANNTPSALCVVRSSFQAEGTNCVNFEIHSRHLKLHNAQNLYSDQCTSDEAE</sequence>
<feature type="domain" description="HAT C-terminal dimerisation" evidence="1">
    <location>
        <begin position="28"/>
        <end position="82"/>
    </location>
</feature>
<proteinExistence type="predicted"/>
<evidence type="ECO:0000259" key="1">
    <source>
        <dbReference type="Pfam" id="PF05699"/>
    </source>
</evidence>
<gene>
    <name evidence="2" type="ORF">PUN28_016984</name>
</gene>
<organism evidence="2 3">
    <name type="scientific">Cardiocondyla obscurior</name>
    <dbReference type="NCBI Taxonomy" id="286306"/>
    <lineage>
        <taxon>Eukaryota</taxon>
        <taxon>Metazoa</taxon>
        <taxon>Ecdysozoa</taxon>
        <taxon>Arthropoda</taxon>
        <taxon>Hexapoda</taxon>
        <taxon>Insecta</taxon>
        <taxon>Pterygota</taxon>
        <taxon>Neoptera</taxon>
        <taxon>Endopterygota</taxon>
        <taxon>Hymenoptera</taxon>
        <taxon>Apocrita</taxon>
        <taxon>Aculeata</taxon>
        <taxon>Formicoidea</taxon>
        <taxon>Formicidae</taxon>
        <taxon>Myrmicinae</taxon>
        <taxon>Cardiocondyla</taxon>
    </lineage>
</organism>
<accession>A0AAW2EM53</accession>
<dbReference type="InterPro" id="IPR012337">
    <property type="entry name" value="RNaseH-like_sf"/>
</dbReference>
<name>A0AAW2EM53_9HYME</name>
<evidence type="ECO:0000313" key="3">
    <source>
        <dbReference type="Proteomes" id="UP001430953"/>
    </source>
</evidence>
<dbReference type="EMBL" id="JADYXP020000020">
    <property type="protein sequence ID" value="KAL0104000.1"/>
    <property type="molecule type" value="Genomic_DNA"/>
</dbReference>
<keyword evidence="3" id="KW-1185">Reference proteome</keyword>
<dbReference type="AlphaFoldDB" id="A0AAW2EM53"/>
<comment type="caution">
    <text evidence="2">The sequence shown here is derived from an EMBL/GenBank/DDBJ whole genome shotgun (WGS) entry which is preliminary data.</text>
</comment>
<reference evidence="2 3" key="1">
    <citation type="submission" date="2023-03" db="EMBL/GenBank/DDBJ databases">
        <title>High recombination rates correlate with genetic variation in Cardiocondyla obscurior ants.</title>
        <authorList>
            <person name="Errbii M."/>
        </authorList>
    </citation>
    <scope>NUCLEOTIDE SEQUENCE [LARGE SCALE GENOMIC DNA]</scope>
    <source>
        <strain evidence="2">Alpha-2009</strain>
        <tissue evidence="2">Whole body</tissue>
    </source>
</reference>
<dbReference type="SUPFAM" id="SSF53098">
    <property type="entry name" value="Ribonuclease H-like"/>
    <property type="match status" value="1"/>
</dbReference>
<dbReference type="Pfam" id="PF05699">
    <property type="entry name" value="Dimer_Tnp_hAT"/>
    <property type="match status" value="1"/>
</dbReference>
<evidence type="ECO:0000313" key="2">
    <source>
        <dbReference type="EMBL" id="KAL0104000.1"/>
    </source>
</evidence>